<evidence type="ECO:0000256" key="1">
    <source>
        <dbReference type="ARBA" id="ARBA00004141"/>
    </source>
</evidence>
<dbReference type="InterPro" id="IPR001104">
    <property type="entry name" value="3-oxo-5_a-steroid_4-DH_C"/>
</dbReference>
<feature type="transmembrane region" description="Helical" evidence="13">
    <location>
        <begin position="150"/>
        <end position="171"/>
    </location>
</feature>
<keyword evidence="8 13" id="KW-0472">Membrane</keyword>
<dbReference type="Proteomes" id="UP001152561">
    <property type="component" value="Unassembled WGS sequence"/>
</dbReference>
<dbReference type="InterPro" id="IPR016636">
    <property type="entry name" value="3-oxo-5-alpha-steroid_4-DH"/>
</dbReference>
<comment type="pathway">
    <text evidence="11">Steroid biosynthesis.</text>
</comment>
<dbReference type="Pfam" id="PF02544">
    <property type="entry name" value="Steroid_dh"/>
    <property type="match status" value="1"/>
</dbReference>
<dbReference type="PIRSF" id="PIRSF015596">
    <property type="entry name" value="5_alpha-SR2"/>
    <property type="match status" value="1"/>
</dbReference>
<dbReference type="AlphaFoldDB" id="A0A9Q1MXT6"/>
<dbReference type="PROSITE" id="PS50244">
    <property type="entry name" value="S5A_REDUCTASE"/>
    <property type="match status" value="1"/>
</dbReference>
<comment type="pathway">
    <text evidence="2">Hormone biosynthesis.</text>
</comment>
<keyword evidence="5 13" id="KW-0812">Transmembrane</keyword>
<evidence type="ECO:0000256" key="7">
    <source>
        <dbReference type="ARBA" id="ARBA00023002"/>
    </source>
</evidence>
<dbReference type="GO" id="GO:0016020">
    <property type="term" value="C:membrane"/>
    <property type="evidence" value="ECO:0007669"/>
    <property type="project" value="UniProtKB-SubCell"/>
</dbReference>
<evidence type="ECO:0000313" key="15">
    <source>
        <dbReference type="EMBL" id="KAJ8570850.1"/>
    </source>
</evidence>
<dbReference type="PANTHER" id="PTHR10556">
    <property type="entry name" value="3-OXO-5-ALPHA-STEROID 4-DEHYDROGENASE"/>
    <property type="match status" value="1"/>
</dbReference>
<evidence type="ECO:0000259" key="14">
    <source>
        <dbReference type="Pfam" id="PF02544"/>
    </source>
</evidence>
<dbReference type="InterPro" id="IPR039357">
    <property type="entry name" value="SRD5A/TECR"/>
</dbReference>
<evidence type="ECO:0000256" key="2">
    <source>
        <dbReference type="ARBA" id="ARBA00004972"/>
    </source>
</evidence>
<dbReference type="PANTHER" id="PTHR10556:SF53">
    <property type="entry name" value="STEROID 5-ALPHA-REDUCTASE DET2"/>
    <property type="match status" value="1"/>
</dbReference>
<protein>
    <recommendedName>
        <fullName evidence="12 13">Steroid 5-alpha-reductase DET2</fullName>
        <ecNumber evidence="4 13">1.3.1.22</ecNumber>
    </recommendedName>
</protein>
<evidence type="ECO:0000256" key="5">
    <source>
        <dbReference type="ARBA" id="ARBA00022692"/>
    </source>
</evidence>
<name>A0A9Q1MXT6_9SOLA</name>
<organism evidence="15 16">
    <name type="scientific">Anisodus acutangulus</name>
    <dbReference type="NCBI Taxonomy" id="402998"/>
    <lineage>
        <taxon>Eukaryota</taxon>
        <taxon>Viridiplantae</taxon>
        <taxon>Streptophyta</taxon>
        <taxon>Embryophyta</taxon>
        <taxon>Tracheophyta</taxon>
        <taxon>Spermatophyta</taxon>
        <taxon>Magnoliopsida</taxon>
        <taxon>eudicotyledons</taxon>
        <taxon>Gunneridae</taxon>
        <taxon>Pentapetalae</taxon>
        <taxon>asterids</taxon>
        <taxon>lamiids</taxon>
        <taxon>Solanales</taxon>
        <taxon>Solanaceae</taxon>
        <taxon>Solanoideae</taxon>
        <taxon>Hyoscyameae</taxon>
        <taxon>Anisodus</taxon>
    </lineage>
</organism>
<dbReference type="OrthoDB" id="5788137at2759"/>
<dbReference type="EMBL" id="JAJAGQ010000002">
    <property type="protein sequence ID" value="KAJ8570850.1"/>
    <property type="molecule type" value="Genomic_DNA"/>
</dbReference>
<dbReference type="FunFam" id="1.20.120.1630:FF:000002">
    <property type="entry name" value="Steroid 5 alpha-reductase 1"/>
    <property type="match status" value="1"/>
</dbReference>
<keyword evidence="16" id="KW-1185">Reference proteome</keyword>
<proteinExistence type="inferred from homology"/>
<comment type="pathway">
    <text evidence="9 13">Plant hormone biosynthesis; brassinosteroid biosynthesis.</text>
</comment>
<feature type="transmembrane region" description="Helical" evidence="13">
    <location>
        <begin position="77"/>
        <end position="95"/>
    </location>
</feature>
<evidence type="ECO:0000256" key="4">
    <source>
        <dbReference type="ARBA" id="ARBA00012049"/>
    </source>
</evidence>
<comment type="subcellular location">
    <subcellularLocation>
        <location evidence="1">Membrane</location>
        <topology evidence="1">Multi-pass membrane protein</topology>
    </subcellularLocation>
</comment>
<sequence>MFSDENVYNFIIFFIFLMALPTFILAQFFTSPYGKHHSSSSSGTTISPPIAWAFMESPTLWLTFLIFRFGKNYANPLAYLLISPFLFHYTNRTIIYPLRLYFGSKLNSKKSTSHFPLNIAVTAFIYNILNSYIQCRWVSHYANYESNEWFWVRFCGGLIVFGLGMVVNVWADGVLLGLKSQGGGYKIPRGGLFEYVSCPNYLGEIVEWLGWALMTWSWAGLAFFVYTCANLVPRAVSNHKWYVEKFGEDYPKNRKAVFPFLY</sequence>
<keyword evidence="7" id="KW-0560">Oxidoreductase</keyword>
<keyword evidence="13" id="KW-0444">Lipid biosynthesis</keyword>
<feature type="transmembrane region" description="Helical" evidence="13">
    <location>
        <begin position="208"/>
        <end position="232"/>
    </location>
</feature>
<comment type="caution">
    <text evidence="15">The sequence shown here is derived from an EMBL/GenBank/DDBJ whole genome shotgun (WGS) entry which is preliminary data.</text>
</comment>
<dbReference type="EC" id="1.3.1.22" evidence="4 13"/>
<keyword evidence="13" id="KW-0443">Lipid metabolism</keyword>
<evidence type="ECO:0000256" key="8">
    <source>
        <dbReference type="ARBA" id="ARBA00023136"/>
    </source>
</evidence>
<evidence type="ECO:0000256" key="6">
    <source>
        <dbReference type="ARBA" id="ARBA00022989"/>
    </source>
</evidence>
<dbReference type="GO" id="GO:0047751">
    <property type="term" value="F:3-oxo-5-alpha-steroid 4-dehydrogenase (NADP+) activity"/>
    <property type="evidence" value="ECO:0007669"/>
    <property type="project" value="UniProtKB-EC"/>
</dbReference>
<evidence type="ECO:0000256" key="10">
    <source>
        <dbReference type="ARBA" id="ARBA00048164"/>
    </source>
</evidence>
<evidence type="ECO:0000256" key="11">
    <source>
        <dbReference type="ARBA" id="ARBA00060577"/>
    </source>
</evidence>
<comment type="catalytic activity">
    <reaction evidence="10 13">
        <text>a 3-oxo-5alpha-steroid + NADP(+) = a 3-oxo-Delta(4)-steroid + NADPH + H(+)</text>
        <dbReference type="Rhea" id="RHEA:54384"/>
        <dbReference type="ChEBI" id="CHEBI:13601"/>
        <dbReference type="ChEBI" id="CHEBI:15378"/>
        <dbReference type="ChEBI" id="CHEBI:47909"/>
        <dbReference type="ChEBI" id="CHEBI:57783"/>
        <dbReference type="ChEBI" id="CHEBI:58349"/>
        <dbReference type="EC" id="1.3.1.22"/>
    </reaction>
</comment>
<evidence type="ECO:0000256" key="12">
    <source>
        <dbReference type="ARBA" id="ARBA00068774"/>
    </source>
</evidence>
<dbReference type="GO" id="GO:0016132">
    <property type="term" value="P:brassinosteroid biosynthetic process"/>
    <property type="evidence" value="ECO:0007669"/>
    <property type="project" value="UniProtKB-KW"/>
</dbReference>
<dbReference type="Gene3D" id="1.20.120.1630">
    <property type="match status" value="1"/>
</dbReference>
<evidence type="ECO:0000256" key="13">
    <source>
        <dbReference type="PIRNR" id="PIRNR015596"/>
    </source>
</evidence>
<feature type="transmembrane region" description="Helical" evidence="13">
    <location>
        <begin position="7"/>
        <end position="30"/>
    </location>
</feature>
<keyword evidence="6 13" id="KW-1133">Transmembrane helix</keyword>
<reference evidence="16" key="1">
    <citation type="journal article" date="2023" name="Proc. Natl. Acad. Sci. U.S.A.">
        <title>Genomic and structural basis for evolution of tropane alkaloid biosynthesis.</title>
        <authorList>
            <person name="Wanga Y.-J."/>
            <person name="Taina T."/>
            <person name="Yua J.-Y."/>
            <person name="Lia J."/>
            <person name="Xua B."/>
            <person name="Chenc J."/>
            <person name="D'Auriad J.C."/>
            <person name="Huanga J.-P."/>
            <person name="Huanga S.-X."/>
        </authorList>
    </citation>
    <scope>NUCLEOTIDE SEQUENCE [LARGE SCALE GENOMIC DNA]</scope>
    <source>
        <strain evidence="16">cv. KIB-2019</strain>
    </source>
</reference>
<keyword evidence="13" id="KW-1069">Brassinosteroid biosynthesis</keyword>
<feature type="transmembrane region" description="Helical" evidence="13">
    <location>
        <begin position="115"/>
        <end position="138"/>
    </location>
</feature>
<feature type="transmembrane region" description="Helical" evidence="13">
    <location>
        <begin position="50"/>
        <end position="70"/>
    </location>
</feature>
<gene>
    <name evidence="15" type="ORF">K7X08_037822</name>
</gene>
<feature type="domain" description="3-oxo-5-alpha-steroid 4-dehydrogenase C-terminal" evidence="14">
    <location>
        <begin position="114"/>
        <end position="262"/>
    </location>
</feature>
<comment type="function">
    <text evidence="13">Involved in a reduction step in the biosynthesis of the plant steroid, brassinolide.</text>
</comment>
<accession>A0A9Q1MXT6</accession>
<keyword evidence="13" id="KW-0752">Steroid biosynthesis</keyword>
<evidence type="ECO:0000313" key="16">
    <source>
        <dbReference type="Proteomes" id="UP001152561"/>
    </source>
</evidence>
<comment type="similarity">
    <text evidence="3 13">Belongs to the steroid 5-alpha reductase family.</text>
</comment>
<evidence type="ECO:0000256" key="9">
    <source>
        <dbReference type="ARBA" id="ARBA00037910"/>
    </source>
</evidence>
<evidence type="ECO:0000256" key="3">
    <source>
        <dbReference type="ARBA" id="ARBA00007742"/>
    </source>
</evidence>